<dbReference type="OrthoDB" id="1041563at2"/>
<proteinExistence type="predicted"/>
<evidence type="ECO:0000313" key="2">
    <source>
        <dbReference type="Proteomes" id="UP000184436"/>
    </source>
</evidence>
<dbReference type="RefSeq" id="WP_025074311.1">
    <property type="nucleotide sequence ID" value="NZ_FQVD01000008.1"/>
</dbReference>
<organism evidence="1 2">
    <name type="scientific">Bacteroides faecichinchillae</name>
    <dbReference type="NCBI Taxonomy" id="871325"/>
    <lineage>
        <taxon>Bacteria</taxon>
        <taxon>Pseudomonadati</taxon>
        <taxon>Bacteroidota</taxon>
        <taxon>Bacteroidia</taxon>
        <taxon>Bacteroidales</taxon>
        <taxon>Bacteroidaceae</taxon>
        <taxon>Bacteroides</taxon>
    </lineage>
</organism>
<reference evidence="1 2" key="1">
    <citation type="submission" date="2016-11" db="EMBL/GenBank/DDBJ databases">
        <authorList>
            <person name="Jaros S."/>
            <person name="Januszkiewicz K."/>
            <person name="Wedrychowicz H."/>
        </authorList>
    </citation>
    <scope>NUCLEOTIDE SEQUENCE [LARGE SCALE GENOMIC DNA]</scope>
    <source>
        <strain evidence="1 2">DSM 26883</strain>
    </source>
</reference>
<gene>
    <name evidence="1" type="ORF">SAMN05444349_10873</name>
</gene>
<dbReference type="Proteomes" id="UP000184436">
    <property type="component" value="Unassembled WGS sequence"/>
</dbReference>
<keyword evidence="2" id="KW-1185">Reference proteome</keyword>
<dbReference type="STRING" id="871325.SAMN05444349_10873"/>
<accession>A0A1M4XGB5</accession>
<sequence>MKIKYSIFILIIFFTTTFSKCEKEVYDAVFKNKSFVECYINGEFVRSEGLSKAFEVPPTFHMNYSYSFKDDIFTFNISKYMDSKDGKRFDLKISFAQKKLPIIGEKYYFRKEVDNTKIYGFEDDFYVATVGVDPYLYQCADTSLIPKEIRKKRITLRTNTTTSGYIEFTKIDVKKNELAGLFEFEASGVSKDVPEATYKASVTNGKFEALLVEKDRTYYGKEFLFDTDIIY</sequence>
<dbReference type="AlphaFoldDB" id="A0A1M4XGB5"/>
<evidence type="ECO:0000313" key="1">
    <source>
        <dbReference type="EMBL" id="SHE92687.1"/>
    </source>
</evidence>
<name>A0A1M4XGB5_9BACE</name>
<dbReference type="EMBL" id="FQVD01000008">
    <property type="protein sequence ID" value="SHE92687.1"/>
    <property type="molecule type" value="Genomic_DNA"/>
</dbReference>
<protein>
    <submittedName>
        <fullName evidence="1">Uncharacterized protein</fullName>
    </submittedName>
</protein>